<dbReference type="Proteomes" id="UP000663760">
    <property type="component" value="Chromosome 13"/>
</dbReference>
<feature type="compositionally biased region" description="Polar residues" evidence="1">
    <location>
        <begin position="1"/>
        <end position="16"/>
    </location>
</feature>
<dbReference type="AlphaFoldDB" id="A0A7I8LDT5"/>
<sequence>MGHPSSDGSHLSTLNSGVLMGSGGNSPT</sequence>
<protein>
    <submittedName>
        <fullName evidence="3">Uncharacterized protein</fullName>
    </submittedName>
</protein>
<evidence type="ECO:0000313" key="3">
    <source>
        <dbReference type="EMBL" id="CAA7407445.1"/>
    </source>
</evidence>
<reference evidence="3" key="1">
    <citation type="submission" date="2020-02" db="EMBL/GenBank/DDBJ databases">
        <authorList>
            <person name="Scholz U."/>
            <person name="Mascher M."/>
            <person name="Fiebig A."/>
        </authorList>
    </citation>
    <scope>NUCLEOTIDE SEQUENCE</scope>
</reference>
<dbReference type="EMBL" id="LR743600">
    <property type="protein sequence ID" value="CAA2631142.1"/>
    <property type="molecule type" value="Genomic_DNA"/>
</dbReference>
<gene>
    <name evidence="2" type="ORF">SI7747_13016788</name>
    <name evidence="3" type="ORF">SI8410_13018123</name>
</gene>
<evidence type="ECO:0000313" key="2">
    <source>
        <dbReference type="EMBL" id="CAA2631142.1"/>
    </source>
</evidence>
<accession>A0A7I8LDT5</accession>
<feature type="region of interest" description="Disordered" evidence="1">
    <location>
        <begin position="1"/>
        <end position="28"/>
    </location>
</feature>
<organism evidence="3 4">
    <name type="scientific">Spirodela intermedia</name>
    <name type="common">Intermediate duckweed</name>
    <dbReference type="NCBI Taxonomy" id="51605"/>
    <lineage>
        <taxon>Eukaryota</taxon>
        <taxon>Viridiplantae</taxon>
        <taxon>Streptophyta</taxon>
        <taxon>Embryophyta</taxon>
        <taxon>Tracheophyta</taxon>
        <taxon>Spermatophyta</taxon>
        <taxon>Magnoliopsida</taxon>
        <taxon>Liliopsida</taxon>
        <taxon>Araceae</taxon>
        <taxon>Lemnoideae</taxon>
        <taxon>Spirodela</taxon>
    </lineage>
</organism>
<evidence type="ECO:0000256" key="1">
    <source>
        <dbReference type="SAM" id="MobiDB-lite"/>
    </source>
</evidence>
<keyword evidence="4" id="KW-1185">Reference proteome</keyword>
<proteinExistence type="predicted"/>
<evidence type="ECO:0000313" key="4">
    <source>
        <dbReference type="Proteomes" id="UP000663760"/>
    </source>
</evidence>
<name>A0A7I8LDT5_SPIIN</name>
<dbReference type="EMBL" id="LR746276">
    <property type="protein sequence ID" value="CAA7407445.1"/>
    <property type="molecule type" value="Genomic_DNA"/>
</dbReference>